<proteinExistence type="predicted"/>
<evidence type="ECO:0000313" key="2">
    <source>
        <dbReference type="Proteomes" id="UP001293718"/>
    </source>
</evidence>
<gene>
    <name evidence="1" type="ORF">SM757_25025</name>
</gene>
<protein>
    <submittedName>
        <fullName evidence="1">Uncharacterized protein</fullName>
    </submittedName>
</protein>
<accession>A0ABU5ILU3</accession>
<name>A0ABU5ILU3_9BURK</name>
<dbReference type="Proteomes" id="UP001293718">
    <property type="component" value="Unassembled WGS sequence"/>
</dbReference>
<reference evidence="1 2" key="1">
    <citation type="submission" date="2023-11" db="EMBL/GenBank/DDBJ databases">
        <title>Draft genome of Azohydromonas lata strain H1 (DSM1123), a polyhydroxyalkanoate producer.</title>
        <authorList>
            <person name="Traversa D."/>
            <person name="D'Addabbo P."/>
            <person name="Pazzani C."/>
            <person name="Manzari C."/>
            <person name="Chiara M."/>
            <person name="Scrascia M."/>
        </authorList>
    </citation>
    <scope>NUCLEOTIDE SEQUENCE [LARGE SCALE GENOMIC DNA]</scope>
    <source>
        <strain evidence="1 2">H1</strain>
    </source>
</reference>
<sequence length="157" mass="17503">MAALRRKGPGVLARVLRSARHWALALWAARAARFGRRRAQAVDLLALARRVHELERQLGRARVQDAGRHLSRAQLEQLCQRTVEEVRGLLAPLDWLGDTLGPAWARERLRAQMRHWSSDAALPAGRLRDASELQAQLLALCTALTVCARVNGQEGRA</sequence>
<dbReference type="EMBL" id="JAXOJX010000052">
    <property type="protein sequence ID" value="MDZ5459849.1"/>
    <property type="molecule type" value="Genomic_DNA"/>
</dbReference>
<comment type="caution">
    <text evidence="1">The sequence shown here is derived from an EMBL/GenBank/DDBJ whole genome shotgun (WGS) entry which is preliminary data.</text>
</comment>
<evidence type="ECO:0000313" key="1">
    <source>
        <dbReference type="EMBL" id="MDZ5459849.1"/>
    </source>
</evidence>
<organism evidence="1 2">
    <name type="scientific">Azohydromonas lata</name>
    <dbReference type="NCBI Taxonomy" id="45677"/>
    <lineage>
        <taxon>Bacteria</taxon>
        <taxon>Pseudomonadati</taxon>
        <taxon>Pseudomonadota</taxon>
        <taxon>Betaproteobacteria</taxon>
        <taxon>Burkholderiales</taxon>
        <taxon>Sphaerotilaceae</taxon>
        <taxon>Azohydromonas</taxon>
    </lineage>
</organism>
<dbReference type="RefSeq" id="WP_157118984.1">
    <property type="nucleotide sequence ID" value="NZ_JAXOJX010000052.1"/>
</dbReference>
<keyword evidence="2" id="KW-1185">Reference proteome</keyword>